<dbReference type="Proteomes" id="UP000319801">
    <property type="component" value="Unassembled WGS sequence"/>
</dbReference>
<comment type="caution">
    <text evidence="2">The sequence shown here is derived from an EMBL/GenBank/DDBJ whole genome shotgun (WGS) entry which is preliminary data.</text>
</comment>
<dbReference type="EMBL" id="VCAZ01000035">
    <property type="protein sequence ID" value="TSL68250.1"/>
    <property type="molecule type" value="Genomic_DNA"/>
</dbReference>
<proteinExistence type="predicted"/>
<dbReference type="AlphaFoldDB" id="A0A556U0V2"/>
<evidence type="ECO:0000313" key="3">
    <source>
        <dbReference type="Proteomes" id="UP000319801"/>
    </source>
</evidence>
<evidence type="ECO:0000256" key="1">
    <source>
        <dbReference type="SAM" id="Coils"/>
    </source>
</evidence>
<dbReference type="OrthoDB" id="10588845at2759"/>
<feature type="coiled-coil region" evidence="1">
    <location>
        <begin position="270"/>
        <end position="315"/>
    </location>
</feature>
<organism evidence="2 3">
    <name type="scientific">Bagarius yarrelli</name>
    <name type="common">Goonch</name>
    <name type="synonym">Bagrus yarrelli</name>
    <dbReference type="NCBI Taxonomy" id="175774"/>
    <lineage>
        <taxon>Eukaryota</taxon>
        <taxon>Metazoa</taxon>
        <taxon>Chordata</taxon>
        <taxon>Craniata</taxon>
        <taxon>Vertebrata</taxon>
        <taxon>Euteleostomi</taxon>
        <taxon>Actinopterygii</taxon>
        <taxon>Neopterygii</taxon>
        <taxon>Teleostei</taxon>
        <taxon>Ostariophysi</taxon>
        <taxon>Siluriformes</taxon>
        <taxon>Sisoridae</taxon>
        <taxon>Sisorinae</taxon>
        <taxon>Bagarius</taxon>
    </lineage>
</organism>
<keyword evidence="1" id="KW-0175">Coiled coil</keyword>
<reference evidence="2 3" key="1">
    <citation type="journal article" date="2019" name="Genome Biol. Evol.">
        <title>Whole-Genome Sequencing of the Giant Devil Catfish, Bagarius yarrelli.</title>
        <authorList>
            <person name="Jiang W."/>
            <person name="Lv Y."/>
            <person name="Cheng L."/>
            <person name="Yang K."/>
            <person name="Chao B."/>
            <person name="Wang X."/>
            <person name="Li Y."/>
            <person name="Pan X."/>
            <person name="You X."/>
            <person name="Zhang Y."/>
            <person name="Yang J."/>
            <person name="Li J."/>
            <person name="Zhang X."/>
            <person name="Liu S."/>
            <person name="Sun C."/>
            <person name="Yang J."/>
            <person name="Shi Q."/>
        </authorList>
    </citation>
    <scope>NUCLEOTIDE SEQUENCE [LARGE SCALE GENOMIC DNA]</scope>
    <source>
        <strain evidence="2">JWS20170419001</strain>
        <tissue evidence="2">Muscle</tissue>
    </source>
</reference>
<gene>
    <name evidence="2" type="ORF">Baya_6031</name>
</gene>
<sequence>MEDIKVWVLQKILEEREITRKEIELSCEKRIREFCAGREISKTKENYSWVRDMMAPSADWMYICRKEMQKMREEWIKEDKLRITLENNSERKEEEKQKKDEKRRLDEQMAESITNIKRGVSELEDSRERIAKERAKEKEKMEECLKMLKADMEKEKEKMREYMKRIKREREIEKEDLKEYVVIIQEERQKEKEDIMEHIKRLKESQRALEEERKLSKEEMKNIEREWMKEKKWMAQCIEEEETEKLEMKRAMWWMRTERNQEKHQLKVYQQRDELRMREMEQLRKEVNEKLDAQREKLKNEFKDREMRMQMWEEKQEMISHDQQRGWMTARLELQKEKRNRAKSEWKTNQLAREIYIQSVELEDKFLTIARDLGREIKVKNESKLGFFRCLKM</sequence>
<keyword evidence="3" id="KW-1185">Reference proteome</keyword>
<feature type="coiled-coil region" evidence="1">
    <location>
        <begin position="78"/>
        <end position="226"/>
    </location>
</feature>
<evidence type="ECO:0000313" key="2">
    <source>
        <dbReference type="EMBL" id="TSL68250.1"/>
    </source>
</evidence>
<name>A0A556U0V2_BAGYA</name>
<accession>A0A556U0V2</accession>
<protein>
    <submittedName>
        <fullName evidence="2">Uncharacterized protein</fullName>
    </submittedName>
</protein>